<evidence type="ECO:0000259" key="1">
    <source>
        <dbReference type="Pfam" id="PF09836"/>
    </source>
</evidence>
<dbReference type="EMBL" id="JAWJEJ010000002">
    <property type="protein sequence ID" value="MDV3459138.1"/>
    <property type="molecule type" value="Genomic_DNA"/>
</dbReference>
<keyword evidence="3" id="KW-1185">Reference proteome</keyword>
<dbReference type="GO" id="GO:0003677">
    <property type="term" value="F:DNA binding"/>
    <property type="evidence" value="ECO:0007669"/>
    <property type="project" value="UniProtKB-KW"/>
</dbReference>
<sequence length="339" mass="36602">MTTLAAAQRRMHAALIAPHADPGAAQTLFETGGRLGPAGGLAVYQRGYFLRIAACMREQFPALCHALGRALFDDFVADYIRDCPPERHTLYDLGRCFPGWLEANRPEPQAREAWVDFMIDLARFEYATFAMFDAEGNEGSPFATSDTADGALRLQPAFALGTYGFPVAGYYHAVRRGEAPPLPAPSTSHVALVRTEFVTRTVPLADSHYAFLTAMRAGSGVEAALASASARHGLDPGQTHGMWRGEQGCRGRWIEWGFFIAADPDGHRMPGAEETTISQEPAMAELRGNAPTALTVVATAPLGPALWLAAGADHLHCKPNSVSPLRKHASARASMLLFR</sequence>
<dbReference type="InterPro" id="IPR018640">
    <property type="entry name" value="DUF2063"/>
</dbReference>
<dbReference type="InterPro" id="IPR044922">
    <property type="entry name" value="DUF2063_N_sf"/>
</dbReference>
<keyword evidence="2" id="KW-0238">DNA-binding</keyword>
<feature type="domain" description="Putative DNA-binding" evidence="1">
    <location>
        <begin position="7"/>
        <end position="101"/>
    </location>
</feature>
<dbReference type="Gene3D" id="1.10.150.690">
    <property type="entry name" value="DUF2063"/>
    <property type="match status" value="1"/>
</dbReference>
<name>A0ABU3YCM0_9SPHN</name>
<reference evidence="2 3" key="1">
    <citation type="submission" date="2023-10" db="EMBL/GenBank/DDBJ databases">
        <title>Sphingomonas sp. HF-S4 16S ribosomal RNA gene Genome sequencing and assembly.</title>
        <authorList>
            <person name="Lee H."/>
        </authorList>
    </citation>
    <scope>NUCLEOTIDE SEQUENCE [LARGE SCALE GENOMIC DNA]</scope>
    <source>
        <strain evidence="2 3">HF-S4</strain>
    </source>
</reference>
<accession>A0ABU3YCM0</accession>
<protein>
    <submittedName>
        <fullName evidence="2">DNA-binding domain-containing protein</fullName>
    </submittedName>
</protein>
<proteinExistence type="predicted"/>
<comment type="caution">
    <text evidence="2">The sequence shown here is derived from an EMBL/GenBank/DDBJ whole genome shotgun (WGS) entry which is preliminary data.</text>
</comment>
<dbReference type="Proteomes" id="UP001273531">
    <property type="component" value="Unassembled WGS sequence"/>
</dbReference>
<evidence type="ECO:0000313" key="3">
    <source>
        <dbReference type="Proteomes" id="UP001273531"/>
    </source>
</evidence>
<gene>
    <name evidence="2" type="ORF">RZN05_19230</name>
</gene>
<dbReference type="Pfam" id="PF09836">
    <property type="entry name" value="DUF2063"/>
    <property type="match status" value="1"/>
</dbReference>
<evidence type="ECO:0000313" key="2">
    <source>
        <dbReference type="EMBL" id="MDV3459138.1"/>
    </source>
</evidence>
<organism evidence="2 3">
    <name type="scientific">Sphingomonas agrestis</name>
    <dbReference type="NCBI Taxonomy" id="3080540"/>
    <lineage>
        <taxon>Bacteria</taxon>
        <taxon>Pseudomonadati</taxon>
        <taxon>Pseudomonadota</taxon>
        <taxon>Alphaproteobacteria</taxon>
        <taxon>Sphingomonadales</taxon>
        <taxon>Sphingomonadaceae</taxon>
        <taxon>Sphingomonas</taxon>
    </lineage>
</organism>
<dbReference type="RefSeq" id="WP_317228294.1">
    <property type="nucleotide sequence ID" value="NZ_JAWJEJ010000002.1"/>
</dbReference>